<evidence type="ECO:0000313" key="1">
    <source>
        <dbReference type="EMBL" id="GMH04822.1"/>
    </source>
</evidence>
<dbReference type="Proteomes" id="UP001279734">
    <property type="component" value="Unassembled WGS sequence"/>
</dbReference>
<name>A0AAD3S5F6_NEPGR</name>
<protein>
    <submittedName>
        <fullName evidence="1">Uncharacterized protein</fullName>
    </submittedName>
</protein>
<proteinExistence type="predicted"/>
<reference evidence="1" key="1">
    <citation type="submission" date="2023-05" db="EMBL/GenBank/DDBJ databases">
        <title>Nepenthes gracilis genome sequencing.</title>
        <authorList>
            <person name="Fukushima K."/>
        </authorList>
    </citation>
    <scope>NUCLEOTIDE SEQUENCE</scope>
    <source>
        <strain evidence="1">SING2019-196</strain>
    </source>
</reference>
<comment type="caution">
    <text evidence="1">The sequence shown here is derived from an EMBL/GenBank/DDBJ whole genome shotgun (WGS) entry which is preliminary data.</text>
</comment>
<keyword evidence="2" id="KW-1185">Reference proteome</keyword>
<sequence>MAPMTASSPTADNSFQPLMNENSARKAFLGLWQMRKIPQSSNPHDCRQHISSHVATNERISFLAKQVSAALIFSKIVLSQYLRAAPSKSTEGTPLGPKVISHGRSRLTCEIACDGKAV</sequence>
<organism evidence="1 2">
    <name type="scientific">Nepenthes gracilis</name>
    <name type="common">Slender pitcher plant</name>
    <dbReference type="NCBI Taxonomy" id="150966"/>
    <lineage>
        <taxon>Eukaryota</taxon>
        <taxon>Viridiplantae</taxon>
        <taxon>Streptophyta</taxon>
        <taxon>Embryophyta</taxon>
        <taxon>Tracheophyta</taxon>
        <taxon>Spermatophyta</taxon>
        <taxon>Magnoliopsida</taxon>
        <taxon>eudicotyledons</taxon>
        <taxon>Gunneridae</taxon>
        <taxon>Pentapetalae</taxon>
        <taxon>Caryophyllales</taxon>
        <taxon>Nepenthaceae</taxon>
        <taxon>Nepenthes</taxon>
    </lineage>
</organism>
<evidence type="ECO:0000313" key="2">
    <source>
        <dbReference type="Proteomes" id="UP001279734"/>
    </source>
</evidence>
<dbReference type="AlphaFoldDB" id="A0AAD3S5F6"/>
<dbReference type="EMBL" id="BSYO01000005">
    <property type="protein sequence ID" value="GMH04822.1"/>
    <property type="molecule type" value="Genomic_DNA"/>
</dbReference>
<accession>A0AAD3S5F6</accession>
<gene>
    <name evidence="1" type="ORF">Nepgr_006662</name>
</gene>